<dbReference type="SUPFAM" id="SSF55804">
    <property type="entry name" value="Phoshotransferase/anion transport protein"/>
    <property type="match status" value="1"/>
</dbReference>
<evidence type="ECO:0000313" key="9">
    <source>
        <dbReference type="Proteomes" id="UP000031671"/>
    </source>
</evidence>
<keyword evidence="2" id="KW-0813">Transport</keyword>
<evidence type="ECO:0000259" key="7">
    <source>
        <dbReference type="PROSITE" id="PS51094"/>
    </source>
</evidence>
<dbReference type="EC" id="2.7.1.-" evidence="8"/>
<sequence>MLYDHIDHDLIDVIADTDYQWEDAVRETTRYLEDKGYVTTDYANAIIESTEENGPYYVLCPGIAMPHARPEAGVIKTGLGIHVFPKPVDFGSDLGPANVLLTLAAKDSDTHIEVIQALSEMLCDEINIEKLAAANTKNDVLNIIKNY</sequence>
<dbReference type="PANTHER" id="PTHR36203">
    <property type="entry name" value="ASCORBATE-SPECIFIC PTS SYSTEM EIIA COMPONENT"/>
    <property type="match status" value="1"/>
</dbReference>
<dbReference type="EMBL" id="BBRZ01000001">
    <property type="protein sequence ID" value="GAM54076.1"/>
    <property type="molecule type" value="Genomic_DNA"/>
</dbReference>
<feature type="domain" description="PTS EIIA type-2" evidence="7">
    <location>
        <begin position="4"/>
        <end position="147"/>
    </location>
</feature>
<evidence type="ECO:0000256" key="2">
    <source>
        <dbReference type="ARBA" id="ARBA00022448"/>
    </source>
</evidence>
<dbReference type="PROSITE" id="PS51094">
    <property type="entry name" value="PTS_EIIA_TYPE_2"/>
    <property type="match status" value="1"/>
</dbReference>
<dbReference type="GO" id="GO:0009401">
    <property type="term" value="P:phosphoenolpyruvate-dependent sugar phosphotransferase system"/>
    <property type="evidence" value="ECO:0007669"/>
    <property type="project" value="UniProtKB-KW"/>
</dbReference>
<reference evidence="8 9" key="1">
    <citation type="submission" date="2015-01" db="EMBL/GenBank/DDBJ databases">
        <title>Vibrio sp. C1 JCM 19231 whole genome shotgun sequence.</title>
        <authorList>
            <person name="Sawabe T."/>
            <person name="Meirelles P."/>
            <person name="Feng G."/>
            <person name="Sayaka M."/>
            <person name="Hattori M."/>
            <person name="Ohkuma M."/>
        </authorList>
    </citation>
    <scope>NUCLEOTIDE SEQUENCE [LARGE SCALE GENOMIC DNA]</scope>
    <source>
        <strain evidence="9">JCM 19231</strain>
    </source>
</reference>
<evidence type="ECO:0000256" key="4">
    <source>
        <dbReference type="ARBA" id="ARBA00022679"/>
    </source>
</evidence>
<comment type="caution">
    <text evidence="8">The sequence shown here is derived from an EMBL/GenBank/DDBJ whole genome shotgun (WGS) entry which is preliminary data.</text>
</comment>
<comment type="subcellular location">
    <subcellularLocation>
        <location evidence="1">Cytoplasm</location>
    </subcellularLocation>
</comment>
<keyword evidence="4 8" id="KW-0808">Transferase</keyword>
<proteinExistence type="predicted"/>
<reference evidence="8 9" key="2">
    <citation type="submission" date="2015-01" db="EMBL/GenBank/DDBJ databases">
        <authorList>
            <consortium name="NBRP consortium"/>
            <person name="Sawabe T."/>
            <person name="Meirelles P."/>
            <person name="Feng G."/>
            <person name="Sayaka M."/>
            <person name="Hattori M."/>
            <person name="Ohkuma M."/>
        </authorList>
    </citation>
    <scope>NUCLEOTIDE SEQUENCE [LARGE SCALE GENOMIC DNA]</scope>
    <source>
        <strain evidence="9">JCM 19231</strain>
    </source>
</reference>
<name>A0A0B8NIQ2_9VIBR</name>
<dbReference type="RefSeq" id="WP_261836913.1">
    <property type="nucleotide sequence ID" value="NZ_AP024882.1"/>
</dbReference>
<evidence type="ECO:0000256" key="5">
    <source>
        <dbReference type="ARBA" id="ARBA00022683"/>
    </source>
</evidence>
<gene>
    <name evidence="8" type="ORF">JCM19231_3596</name>
</gene>
<dbReference type="InterPro" id="IPR002178">
    <property type="entry name" value="PTS_EIIA_type-2_dom"/>
</dbReference>
<dbReference type="AlphaFoldDB" id="A0A0B8NIQ2"/>
<accession>A0A0B8NIQ2</accession>
<dbReference type="CDD" id="cd00211">
    <property type="entry name" value="PTS_IIA_fru"/>
    <property type="match status" value="1"/>
</dbReference>
<keyword evidence="5" id="KW-0598">Phosphotransferase system</keyword>
<dbReference type="Pfam" id="PF00359">
    <property type="entry name" value="PTS_EIIA_2"/>
    <property type="match status" value="1"/>
</dbReference>
<dbReference type="PANTHER" id="PTHR36203:SF4">
    <property type="entry name" value="MANNITOL-SPECIFIC CRYPTIC PHOSPHOTRANSFERASE ENZYME IIA COMPONENT"/>
    <property type="match status" value="1"/>
</dbReference>
<evidence type="ECO:0000313" key="8">
    <source>
        <dbReference type="EMBL" id="GAM54076.1"/>
    </source>
</evidence>
<protein>
    <submittedName>
        <fullName evidence="8">PTS system, mannitol-specific cryptic IIA component</fullName>
        <ecNumber evidence="8">2.7.1.-</ecNumber>
    </submittedName>
</protein>
<evidence type="ECO:0000256" key="3">
    <source>
        <dbReference type="ARBA" id="ARBA00022490"/>
    </source>
</evidence>
<dbReference type="GO" id="GO:0016301">
    <property type="term" value="F:kinase activity"/>
    <property type="evidence" value="ECO:0007669"/>
    <property type="project" value="UniProtKB-KW"/>
</dbReference>
<evidence type="ECO:0000256" key="6">
    <source>
        <dbReference type="ARBA" id="ARBA00022777"/>
    </source>
</evidence>
<keyword evidence="9" id="KW-1185">Reference proteome</keyword>
<organism evidence="8 9">
    <name type="scientific">Vibrio ishigakensis</name>
    <dbReference type="NCBI Taxonomy" id="1481914"/>
    <lineage>
        <taxon>Bacteria</taxon>
        <taxon>Pseudomonadati</taxon>
        <taxon>Pseudomonadota</taxon>
        <taxon>Gammaproteobacteria</taxon>
        <taxon>Vibrionales</taxon>
        <taxon>Vibrionaceae</taxon>
        <taxon>Vibrio</taxon>
    </lineage>
</organism>
<dbReference type="Proteomes" id="UP000031671">
    <property type="component" value="Unassembled WGS sequence"/>
</dbReference>
<keyword evidence="3" id="KW-0963">Cytoplasm</keyword>
<dbReference type="Gene3D" id="3.40.930.10">
    <property type="entry name" value="Mannitol-specific EII, Chain A"/>
    <property type="match status" value="1"/>
</dbReference>
<dbReference type="InterPro" id="IPR016152">
    <property type="entry name" value="PTrfase/Anion_transptr"/>
</dbReference>
<keyword evidence="6" id="KW-0418">Kinase</keyword>
<dbReference type="GO" id="GO:0005737">
    <property type="term" value="C:cytoplasm"/>
    <property type="evidence" value="ECO:0007669"/>
    <property type="project" value="UniProtKB-SubCell"/>
</dbReference>
<evidence type="ECO:0000256" key="1">
    <source>
        <dbReference type="ARBA" id="ARBA00004496"/>
    </source>
</evidence>
<dbReference type="InterPro" id="IPR051351">
    <property type="entry name" value="Ascorbate-PTS_EIIA_comp"/>
</dbReference>